<gene>
    <name evidence="2" type="ORF">DSL72_002276</name>
</gene>
<keyword evidence="3" id="KW-1185">Reference proteome</keyword>
<feature type="compositionally biased region" description="Low complexity" evidence="1">
    <location>
        <begin position="222"/>
        <end position="240"/>
    </location>
</feature>
<organism evidence="2 3">
    <name type="scientific">Monilinia vaccinii-corymbosi</name>
    <dbReference type="NCBI Taxonomy" id="61207"/>
    <lineage>
        <taxon>Eukaryota</taxon>
        <taxon>Fungi</taxon>
        <taxon>Dikarya</taxon>
        <taxon>Ascomycota</taxon>
        <taxon>Pezizomycotina</taxon>
        <taxon>Leotiomycetes</taxon>
        <taxon>Helotiales</taxon>
        <taxon>Sclerotiniaceae</taxon>
        <taxon>Monilinia</taxon>
    </lineage>
</organism>
<evidence type="ECO:0008006" key="4">
    <source>
        <dbReference type="Google" id="ProtNLM"/>
    </source>
</evidence>
<feature type="compositionally biased region" description="Gly residues" evidence="1">
    <location>
        <begin position="39"/>
        <end position="51"/>
    </location>
</feature>
<name>A0A8A3PC67_9HELO</name>
<evidence type="ECO:0000313" key="3">
    <source>
        <dbReference type="Proteomes" id="UP000672032"/>
    </source>
</evidence>
<dbReference type="EMBL" id="CP063407">
    <property type="protein sequence ID" value="QSZ32697.1"/>
    <property type="molecule type" value="Genomic_DNA"/>
</dbReference>
<protein>
    <recommendedName>
        <fullName evidence="4">CCHC-type domain-containing protein</fullName>
    </recommendedName>
</protein>
<feature type="region of interest" description="Disordered" evidence="1">
    <location>
        <begin position="212"/>
        <end position="337"/>
    </location>
</feature>
<dbReference type="Proteomes" id="UP000672032">
    <property type="component" value="Chromosome 3"/>
</dbReference>
<dbReference type="AlphaFoldDB" id="A0A8A3PC67"/>
<feature type="compositionally biased region" description="Polar residues" evidence="1">
    <location>
        <begin position="131"/>
        <end position="141"/>
    </location>
</feature>
<evidence type="ECO:0000256" key="1">
    <source>
        <dbReference type="SAM" id="MobiDB-lite"/>
    </source>
</evidence>
<dbReference type="OrthoDB" id="3553462at2759"/>
<feature type="compositionally biased region" description="Basic residues" evidence="1">
    <location>
        <begin position="318"/>
        <end position="329"/>
    </location>
</feature>
<proteinExistence type="predicted"/>
<feature type="compositionally biased region" description="Polar residues" evidence="1">
    <location>
        <begin position="212"/>
        <end position="221"/>
    </location>
</feature>
<feature type="compositionally biased region" description="Basic residues" evidence="1">
    <location>
        <begin position="1"/>
        <end position="11"/>
    </location>
</feature>
<reference evidence="2" key="1">
    <citation type="submission" date="2020-10" db="EMBL/GenBank/DDBJ databases">
        <title>Genome Sequence of Monilinia vaccinii-corymbosi Sheds Light on Mummy Berry Disease Infection of Blueberry and Mating Type.</title>
        <authorList>
            <person name="Yow A.G."/>
            <person name="Zhang Y."/>
            <person name="Bansal K."/>
            <person name="Eacker S.M."/>
            <person name="Sullivan S."/>
            <person name="Liachko I."/>
            <person name="Cubeta M.A."/>
            <person name="Rollins J.A."/>
            <person name="Ashrafi H."/>
        </authorList>
    </citation>
    <scope>NUCLEOTIDE SEQUENCE</scope>
    <source>
        <strain evidence="2">RL-1</strain>
    </source>
</reference>
<accession>A0A8A3PC67</accession>
<feature type="region of interest" description="Disordered" evidence="1">
    <location>
        <begin position="1"/>
        <end position="53"/>
    </location>
</feature>
<feature type="region of interest" description="Disordered" evidence="1">
    <location>
        <begin position="123"/>
        <end position="142"/>
    </location>
</feature>
<feature type="compositionally biased region" description="Low complexity" evidence="1">
    <location>
        <begin position="295"/>
        <end position="307"/>
    </location>
</feature>
<sequence length="456" mass="51772">MAQMAKNRKNYHFIGGANEGSSPNYHHHDGGYGRHGHKGGNAGNNNGGGQNKGKVPRDFAECRICYGKFHWESDCRKNPAGVGKRRKDSPNCRECHANHWEDQCRTWKSKNWGVWNGNHDHNHRNHHNSSDENGQGNSTTDKCLAPTGEDITRFFPLGKFPTRPCKRCRTPGHWNDACEKEGFDPVINPNPGAKKKDHGKWGVAYFPDGNPAFNQDSSHSHSGTPYLSPPSYSSLPGTPYSSPPNPQHPAIANISPAAPKPTNLKPNYTFHPTDPRNPFLPNNNTENESPDYIHPYRYPPSSTSESYSRSRPDSPAHRAQHRSHLRHGPTHAPGWNGNWNWNGDPSRTPAPNRYVWPHPRNVHRGVVWGENMYEGEEDQVEAVGAKEIWIKQYDREGGDCRRLRWGVAPGGVGGEEYGGMCRFDGQGDVVMVDIRDLEVRRRRRREREREREKFWW</sequence>
<evidence type="ECO:0000313" key="2">
    <source>
        <dbReference type="EMBL" id="QSZ32697.1"/>
    </source>
</evidence>